<evidence type="ECO:0000313" key="2">
    <source>
        <dbReference type="Proteomes" id="UP000276133"/>
    </source>
</evidence>
<name>A0A3M7QXG4_BRAPC</name>
<dbReference type="Proteomes" id="UP000276133">
    <property type="component" value="Unassembled WGS sequence"/>
</dbReference>
<proteinExistence type="predicted"/>
<evidence type="ECO:0000313" key="1">
    <source>
        <dbReference type="EMBL" id="RNA16060.1"/>
    </source>
</evidence>
<dbReference type="AlphaFoldDB" id="A0A3M7QXG4"/>
<accession>A0A3M7QXG4</accession>
<feature type="non-terminal residue" evidence="1">
    <location>
        <position position="96"/>
    </location>
</feature>
<keyword evidence="2" id="KW-1185">Reference proteome</keyword>
<gene>
    <name evidence="1" type="ORF">BpHYR1_050468</name>
</gene>
<sequence length="96" mass="11129">MDDVDNELAQLLLAQTSVPSSPSMLLRSVGLKRVAIQHYDKRNNKRISESQGLKNREKIFERILEVNSKRIVDASKQRKPEFSEYEDRLFACYSAK</sequence>
<protein>
    <submittedName>
        <fullName evidence="1">Uncharacterized protein</fullName>
    </submittedName>
</protein>
<dbReference type="EMBL" id="REGN01004816">
    <property type="protein sequence ID" value="RNA16060.1"/>
    <property type="molecule type" value="Genomic_DNA"/>
</dbReference>
<reference evidence="1 2" key="1">
    <citation type="journal article" date="2018" name="Sci. Rep.">
        <title>Genomic signatures of local adaptation to the degree of environmental predictability in rotifers.</title>
        <authorList>
            <person name="Franch-Gras L."/>
            <person name="Hahn C."/>
            <person name="Garcia-Roger E.M."/>
            <person name="Carmona M.J."/>
            <person name="Serra M."/>
            <person name="Gomez A."/>
        </authorList>
    </citation>
    <scope>NUCLEOTIDE SEQUENCE [LARGE SCALE GENOMIC DNA]</scope>
    <source>
        <strain evidence="1">HYR1</strain>
    </source>
</reference>
<organism evidence="1 2">
    <name type="scientific">Brachionus plicatilis</name>
    <name type="common">Marine rotifer</name>
    <name type="synonym">Brachionus muelleri</name>
    <dbReference type="NCBI Taxonomy" id="10195"/>
    <lineage>
        <taxon>Eukaryota</taxon>
        <taxon>Metazoa</taxon>
        <taxon>Spiralia</taxon>
        <taxon>Gnathifera</taxon>
        <taxon>Rotifera</taxon>
        <taxon>Eurotatoria</taxon>
        <taxon>Monogononta</taxon>
        <taxon>Pseudotrocha</taxon>
        <taxon>Ploima</taxon>
        <taxon>Brachionidae</taxon>
        <taxon>Brachionus</taxon>
    </lineage>
</organism>
<comment type="caution">
    <text evidence="1">The sequence shown here is derived from an EMBL/GenBank/DDBJ whole genome shotgun (WGS) entry which is preliminary data.</text>
</comment>